<dbReference type="Proteomes" id="UP001243420">
    <property type="component" value="Chromosome"/>
</dbReference>
<protein>
    <submittedName>
        <fullName evidence="2">Uncharacterized protein</fullName>
    </submittedName>
</protein>
<name>A0ABY8LCX4_9RHOB</name>
<sequence>MTSPRPLTAFALVLSVAAGGAPAQTAEPPYDPTPFLEAMVAYRALAATCEEVLPGSPLADSEEIAEFFDFLELPEPRDRNAAMERIVYRLVRPQAASICTERLQRSALAYGGQAVDYQQSKPAEWPDAPRIKAGPWCASQSCSELTF</sequence>
<keyword evidence="3" id="KW-1185">Reference proteome</keyword>
<feature type="signal peptide" evidence="1">
    <location>
        <begin position="1"/>
        <end position="23"/>
    </location>
</feature>
<evidence type="ECO:0000313" key="3">
    <source>
        <dbReference type="Proteomes" id="UP001243420"/>
    </source>
</evidence>
<keyword evidence="1" id="KW-0732">Signal</keyword>
<evidence type="ECO:0000256" key="1">
    <source>
        <dbReference type="SAM" id="SignalP"/>
    </source>
</evidence>
<organism evidence="2 3">
    <name type="scientific">Jannaschia ovalis</name>
    <dbReference type="NCBI Taxonomy" id="3038773"/>
    <lineage>
        <taxon>Bacteria</taxon>
        <taxon>Pseudomonadati</taxon>
        <taxon>Pseudomonadota</taxon>
        <taxon>Alphaproteobacteria</taxon>
        <taxon>Rhodobacterales</taxon>
        <taxon>Roseobacteraceae</taxon>
        <taxon>Jannaschia</taxon>
    </lineage>
</organism>
<reference evidence="2 3" key="1">
    <citation type="submission" date="2023-04" db="EMBL/GenBank/DDBJ databases">
        <title>Jannaschia ovalis sp. nov., a marine bacterium isolated from sea tidal flat.</title>
        <authorList>
            <person name="Kwon D.Y."/>
            <person name="Kim J.-J."/>
        </authorList>
    </citation>
    <scope>NUCLEOTIDE SEQUENCE [LARGE SCALE GENOMIC DNA]</scope>
    <source>
        <strain evidence="2 3">GRR-S6-38</strain>
    </source>
</reference>
<evidence type="ECO:0000313" key="2">
    <source>
        <dbReference type="EMBL" id="WGH78135.1"/>
    </source>
</evidence>
<gene>
    <name evidence="2" type="ORF">P8627_14025</name>
</gene>
<accession>A0ABY8LCX4</accession>
<dbReference type="EMBL" id="CP122537">
    <property type="protein sequence ID" value="WGH78135.1"/>
    <property type="molecule type" value="Genomic_DNA"/>
</dbReference>
<proteinExistence type="predicted"/>
<dbReference type="RefSeq" id="WP_279964829.1">
    <property type="nucleotide sequence ID" value="NZ_CP122537.1"/>
</dbReference>
<feature type="chain" id="PRO_5045347722" evidence="1">
    <location>
        <begin position="24"/>
        <end position="147"/>
    </location>
</feature>